<evidence type="ECO:0000256" key="1">
    <source>
        <dbReference type="ARBA" id="ARBA00022801"/>
    </source>
</evidence>
<dbReference type="RefSeq" id="WP_226603857.1">
    <property type="nucleotide sequence ID" value="NZ_JAJAQI010000002.1"/>
</dbReference>
<comment type="caution">
    <text evidence="4">The sequence shown here is derived from an EMBL/GenBank/DDBJ whole genome shotgun (WGS) entry which is preliminary data.</text>
</comment>
<dbReference type="GO" id="GO:0019877">
    <property type="term" value="P:diaminopimelate biosynthetic process"/>
    <property type="evidence" value="ECO:0007669"/>
    <property type="project" value="UniProtKB-ARBA"/>
</dbReference>
<dbReference type="FunFam" id="3.30.70.360:FF:000001">
    <property type="entry name" value="N-acetyldiaminopimelate deacetylase"/>
    <property type="match status" value="1"/>
</dbReference>
<dbReference type="Pfam" id="PF07687">
    <property type="entry name" value="M20_dimer"/>
    <property type="match status" value="1"/>
</dbReference>
<dbReference type="NCBIfam" id="TIGR01891">
    <property type="entry name" value="amidohydrolases"/>
    <property type="match status" value="1"/>
</dbReference>
<evidence type="ECO:0000259" key="3">
    <source>
        <dbReference type="Pfam" id="PF07687"/>
    </source>
</evidence>
<keyword evidence="5" id="KW-1185">Reference proteome</keyword>
<dbReference type="SUPFAM" id="SSF55031">
    <property type="entry name" value="Bacterial exopeptidase dimerisation domain"/>
    <property type="match status" value="1"/>
</dbReference>
<dbReference type="InterPro" id="IPR017439">
    <property type="entry name" value="Amidohydrolase"/>
</dbReference>
<dbReference type="Gene3D" id="3.40.630.10">
    <property type="entry name" value="Zn peptidases"/>
    <property type="match status" value="1"/>
</dbReference>
<feature type="binding site" evidence="2">
    <location>
        <position position="357"/>
    </location>
    <ligand>
        <name>Mn(2+)</name>
        <dbReference type="ChEBI" id="CHEBI:29035"/>
        <label>2</label>
    </ligand>
</feature>
<dbReference type="AlphaFoldDB" id="A0A9X1L6F9"/>
<evidence type="ECO:0000313" key="4">
    <source>
        <dbReference type="EMBL" id="MCB4820524.1"/>
    </source>
</evidence>
<keyword evidence="1" id="KW-0378">Hydrolase</keyword>
<evidence type="ECO:0000256" key="2">
    <source>
        <dbReference type="PIRSR" id="PIRSR005962-1"/>
    </source>
</evidence>
<feature type="binding site" evidence="2">
    <location>
        <position position="136"/>
    </location>
    <ligand>
        <name>Mn(2+)</name>
        <dbReference type="ChEBI" id="CHEBI:29035"/>
        <label>2</label>
    </ligand>
</feature>
<feature type="binding site" evidence="2">
    <location>
        <position position="162"/>
    </location>
    <ligand>
        <name>Mn(2+)</name>
        <dbReference type="ChEBI" id="CHEBI:29035"/>
        <label>2</label>
    </ligand>
</feature>
<sequence>MSPLDAIRRHQAELTAIRQDLHAHPELGMAEHRTAEVVAQRLEAWGIEVHRGVGGTGVVGVLRAGRGNRAIGLRADMDALPMEELTDLPFRSTARGVMHACGHDGHTTMLLGAAKYLAETRNFDGIVHFIFQPGEEGRGGALAMLEDGLFERFPCDAIYAMHNRPGMPVGEYAIRPGPTAAGGAFFDITVTGKGSHGARPEASIDPVLTACHIATALQSIVSRNLSPRDQAVVSVTKVQGGEAYNVIPETATLSGTARFFSREVAAQIEQGLARMAEGVAAGFGATAALDWRLIFAPTVNDPEQTEALAAAAAELVGEARVARDKPAGMGSEDFSFMMEKVPGAYIQLGNGDSASLHNPRYAFNDAAIPYGAGLFARVVERGLPRGEAA</sequence>
<dbReference type="GO" id="GO:0050118">
    <property type="term" value="F:N-acetyldiaminopimelate deacetylase activity"/>
    <property type="evidence" value="ECO:0007669"/>
    <property type="project" value="UniProtKB-ARBA"/>
</dbReference>
<feature type="domain" description="Peptidase M20 dimerisation" evidence="3">
    <location>
        <begin position="182"/>
        <end position="277"/>
    </location>
</feature>
<dbReference type="EMBL" id="JAJAQI010000002">
    <property type="protein sequence ID" value="MCB4820524.1"/>
    <property type="molecule type" value="Genomic_DNA"/>
</dbReference>
<keyword evidence="2" id="KW-0464">Manganese</keyword>
<dbReference type="GO" id="GO:0046872">
    <property type="term" value="F:metal ion binding"/>
    <property type="evidence" value="ECO:0007669"/>
    <property type="project" value="UniProtKB-KW"/>
</dbReference>
<dbReference type="PANTHER" id="PTHR11014:SF63">
    <property type="entry name" value="METALLOPEPTIDASE, PUTATIVE (AFU_ORTHOLOGUE AFUA_6G09600)-RELATED"/>
    <property type="match status" value="1"/>
</dbReference>
<proteinExistence type="predicted"/>
<feature type="binding site" evidence="2">
    <location>
        <position position="101"/>
    </location>
    <ligand>
        <name>Mn(2+)</name>
        <dbReference type="ChEBI" id="CHEBI:29035"/>
        <label>2</label>
    </ligand>
</feature>
<dbReference type="Proteomes" id="UP001139311">
    <property type="component" value="Unassembled WGS sequence"/>
</dbReference>
<dbReference type="Pfam" id="PF01546">
    <property type="entry name" value="Peptidase_M20"/>
    <property type="match status" value="1"/>
</dbReference>
<accession>A0A9X1L6F9</accession>
<organism evidence="4 5">
    <name type="scientific">Roseicella aerolata</name>
    <dbReference type="NCBI Taxonomy" id="2883479"/>
    <lineage>
        <taxon>Bacteria</taxon>
        <taxon>Pseudomonadati</taxon>
        <taxon>Pseudomonadota</taxon>
        <taxon>Alphaproteobacteria</taxon>
        <taxon>Acetobacterales</taxon>
        <taxon>Roseomonadaceae</taxon>
        <taxon>Roseicella</taxon>
    </lineage>
</organism>
<dbReference type="CDD" id="cd05666">
    <property type="entry name" value="M20_Acy1-like"/>
    <property type="match status" value="1"/>
</dbReference>
<keyword evidence="2" id="KW-0479">Metal-binding</keyword>
<dbReference type="SUPFAM" id="SSF53187">
    <property type="entry name" value="Zn-dependent exopeptidases"/>
    <property type="match status" value="1"/>
</dbReference>
<dbReference type="PANTHER" id="PTHR11014">
    <property type="entry name" value="PEPTIDASE M20 FAMILY MEMBER"/>
    <property type="match status" value="1"/>
</dbReference>
<feature type="binding site" evidence="2">
    <location>
        <position position="103"/>
    </location>
    <ligand>
        <name>Mn(2+)</name>
        <dbReference type="ChEBI" id="CHEBI:29035"/>
        <label>2</label>
    </ligand>
</feature>
<gene>
    <name evidence="4" type="ORF">LHA35_02100</name>
</gene>
<comment type="cofactor">
    <cofactor evidence="2">
        <name>Mn(2+)</name>
        <dbReference type="ChEBI" id="CHEBI:29035"/>
    </cofactor>
    <text evidence="2">The Mn(2+) ion enhances activity.</text>
</comment>
<dbReference type="PIRSF" id="PIRSF005962">
    <property type="entry name" value="Pept_M20D_amidohydro"/>
    <property type="match status" value="1"/>
</dbReference>
<evidence type="ECO:0000313" key="5">
    <source>
        <dbReference type="Proteomes" id="UP001139311"/>
    </source>
</evidence>
<dbReference type="InterPro" id="IPR002933">
    <property type="entry name" value="Peptidase_M20"/>
</dbReference>
<dbReference type="Gene3D" id="3.30.70.360">
    <property type="match status" value="1"/>
</dbReference>
<dbReference type="InterPro" id="IPR036264">
    <property type="entry name" value="Bact_exopeptidase_dim_dom"/>
</dbReference>
<protein>
    <submittedName>
        <fullName evidence="4">M20 family metallopeptidase</fullName>
    </submittedName>
</protein>
<reference evidence="4" key="1">
    <citation type="submission" date="2021-10" db="EMBL/GenBank/DDBJ databases">
        <title>Roseicella aerolatum sp. nov., isolated from aerosols of e-waste dismantling site.</title>
        <authorList>
            <person name="Qin T."/>
        </authorList>
    </citation>
    <scope>NUCLEOTIDE SEQUENCE</scope>
    <source>
        <strain evidence="4">GB24</strain>
    </source>
</reference>
<name>A0A9X1L6F9_9PROT</name>
<dbReference type="InterPro" id="IPR011650">
    <property type="entry name" value="Peptidase_M20_dimer"/>
</dbReference>